<dbReference type="InterPro" id="IPR036397">
    <property type="entry name" value="RNaseH_sf"/>
</dbReference>
<dbReference type="PROSITE" id="PS50994">
    <property type="entry name" value="INTEGRASE"/>
    <property type="match status" value="1"/>
</dbReference>
<dbReference type="EMBL" id="JAHGAV010000091">
    <property type="protein sequence ID" value="KAG6932654.1"/>
    <property type="molecule type" value="Genomic_DNA"/>
</dbReference>
<protein>
    <recommendedName>
        <fullName evidence="1">Integrase catalytic domain-containing protein</fullName>
    </recommendedName>
</protein>
<dbReference type="AlphaFoldDB" id="A0A8T1SVW6"/>
<gene>
    <name evidence="2" type="ORF">G0U57_021077</name>
</gene>
<organism evidence="2 3">
    <name type="scientific">Chelydra serpentina</name>
    <name type="common">Snapping turtle</name>
    <name type="synonym">Testudo serpentina</name>
    <dbReference type="NCBI Taxonomy" id="8475"/>
    <lineage>
        <taxon>Eukaryota</taxon>
        <taxon>Metazoa</taxon>
        <taxon>Chordata</taxon>
        <taxon>Craniata</taxon>
        <taxon>Vertebrata</taxon>
        <taxon>Euteleostomi</taxon>
        <taxon>Archelosauria</taxon>
        <taxon>Testudinata</taxon>
        <taxon>Testudines</taxon>
        <taxon>Cryptodira</taxon>
        <taxon>Durocryptodira</taxon>
        <taxon>Americhelydia</taxon>
        <taxon>Chelydroidea</taxon>
        <taxon>Chelydridae</taxon>
        <taxon>Chelydra</taxon>
    </lineage>
</organism>
<proteinExistence type="predicted"/>
<feature type="non-terminal residue" evidence="2">
    <location>
        <position position="1"/>
    </location>
</feature>
<dbReference type="Gene3D" id="3.30.420.10">
    <property type="entry name" value="Ribonuclease H-like superfamily/Ribonuclease H"/>
    <property type="match status" value="1"/>
</dbReference>
<evidence type="ECO:0000259" key="1">
    <source>
        <dbReference type="PROSITE" id="PS50994"/>
    </source>
</evidence>
<comment type="caution">
    <text evidence="2">The sequence shown here is derived from an EMBL/GenBank/DDBJ whole genome shotgun (WGS) entry which is preliminary data.</text>
</comment>
<reference evidence="2 3" key="1">
    <citation type="journal article" date="2020" name="G3 (Bethesda)">
        <title>Draft Genome of the Common Snapping Turtle, Chelydra serpentina, a Model for Phenotypic Plasticity in Reptiles.</title>
        <authorList>
            <person name="Das D."/>
            <person name="Singh S.K."/>
            <person name="Bierstedt J."/>
            <person name="Erickson A."/>
            <person name="Galli G.L.J."/>
            <person name="Crossley D.A. 2nd"/>
            <person name="Rhen T."/>
        </authorList>
    </citation>
    <scope>NUCLEOTIDE SEQUENCE [LARGE SCALE GENOMIC DNA]</scope>
    <source>
        <strain evidence="2">KW</strain>
    </source>
</reference>
<accession>A0A8T1SVW6</accession>
<evidence type="ECO:0000313" key="2">
    <source>
        <dbReference type="EMBL" id="KAG6932654.1"/>
    </source>
</evidence>
<feature type="domain" description="Integrase catalytic" evidence="1">
    <location>
        <begin position="1"/>
        <end position="116"/>
    </location>
</feature>
<dbReference type="Proteomes" id="UP000765507">
    <property type="component" value="Unassembled WGS sequence"/>
</dbReference>
<dbReference type="GO" id="GO:0015074">
    <property type="term" value="P:DNA integration"/>
    <property type="evidence" value="ECO:0007669"/>
    <property type="project" value="InterPro"/>
</dbReference>
<dbReference type="SUPFAM" id="SSF53098">
    <property type="entry name" value="Ribonuclease H-like"/>
    <property type="match status" value="1"/>
</dbReference>
<evidence type="ECO:0000313" key="3">
    <source>
        <dbReference type="Proteomes" id="UP000765507"/>
    </source>
</evidence>
<keyword evidence="3" id="KW-1185">Reference proteome</keyword>
<dbReference type="OrthoDB" id="9906983at2759"/>
<dbReference type="InterPro" id="IPR012337">
    <property type="entry name" value="RNaseH-like_sf"/>
</dbReference>
<name>A0A8T1SVW6_CHESE</name>
<dbReference type="GO" id="GO:0003676">
    <property type="term" value="F:nucleic acid binding"/>
    <property type="evidence" value="ECO:0007669"/>
    <property type="project" value="InterPro"/>
</dbReference>
<dbReference type="InterPro" id="IPR001584">
    <property type="entry name" value="Integrase_cat-core"/>
</dbReference>
<feature type="non-terminal residue" evidence="2">
    <location>
        <position position="116"/>
    </location>
</feature>
<sequence>TVPPPPLPRSPCRTSFPVLGFQPALTLPEVHISPAIVLKRIEEGLGISHSFHTPYHPQSSGKVERVDSELMTALSKYCLETGLKWPQVLPIVLFHLCTCPTSVLGPSLPLNCFMGI</sequence>